<evidence type="ECO:0000313" key="2">
    <source>
        <dbReference type="Proteomes" id="UP000095280"/>
    </source>
</evidence>
<feature type="region of interest" description="Disordered" evidence="1">
    <location>
        <begin position="128"/>
        <end position="177"/>
    </location>
</feature>
<dbReference type="AlphaFoldDB" id="A0A1I8JPL3"/>
<sequence>LGKTEGVLTEGGRRFSLKSILPCVENAIPRSSGGRLNSEPVRDEQGAMLSGPGDLYGLKEFAASWSSRGLAHCWKSGRSQGLWSSTTYSGSSTCGKQVEKRRFSEPSALVVAIRAHGLTSASIAGWTTPGQQVEDDLPRSDPRSAEASVPRAEQHRPDRGQDSDCEVPGPEANANPKIIWMKNSRNLVLGSNVRIDREEVQRFEFP</sequence>
<organism evidence="2 3">
    <name type="scientific">Macrostomum lignano</name>
    <dbReference type="NCBI Taxonomy" id="282301"/>
    <lineage>
        <taxon>Eukaryota</taxon>
        <taxon>Metazoa</taxon>
        <taxon>Spiralia</taxon>
        <taxon>Lophotrochozoa</taxon>
        <taxon>Platyhelminthes</taxon>
        <taxon>Rhabditophora</taxon>
        <taxon>Macrostomorpha</taxon>
        <taxon>Macrostomida</taxon>
        <taxon>Macrostomidae</taxon>
        <taxon>Macrostomum</taxon>
    </lineage>
</organism>
<protein>
    <submittedName>
        <fullName evidence="3">Ig-like domain-containing protein</fullName>
    </submittedName>
</protein>
<dbReference type="Proteomes" id="UP000095280">
    <property type="component" value="Unplaced"/>
</dbReference>
<evidence type="ECO:0000313" key="3">
    <source>
        <dbReference type="WBParaSite" id="snap_masked-unitig_38709-processed-gene-0.0-mRNA-1"/>
    </source>
</evidence>
<name>A0A1I8JPL3_9PLAT</name>
<keyword evidence="2" id="KW-1185">Reference proteome</keyword>
<feature type="compositionally biased region" description="Basic and acidic residues" evidence="1">
    <location>
        <begin position="152"/>
        <end position="162"/>
    </location>
</feature>
<reference evidence="3" key="1">
    <citation type="submission" date="2016-11" db="UniProtKB">
        <authorList>
            <consortium name="WormBaseParasite"/>
        </authorList>
    </citation>
    <scope>IDENTIFICATION</scope>
</reference>
<accession>A0A1I8JPL3</accession>
<dbReference type="WBParaSite" id="snap_masked-unitig_38709-processed-gene-0.0-mRNA-1">
    <property type="protein sequence ID" value="snap_masked-unitig_38709-processed-gene-0.0-mRNA-1"/>
    <property type="gene ID" value="snap_masked-unitig_38709-processed-gene-0.0"/>
</dbReference>
<evidence type="ECO:0000256" key="1">
    <source>
        <dbReference type="SAM" id="MobiDB-lite"/>
    </source>
</evidence>
<proteinExistence type="predicted"/>